<gene>
    <name evidence="1" type="ORF">GGP82_002667</name>
</gene>
<protein>
    <submittedName>
        <fullName evidence="1">Uncharacterized protein</fullName>
    </submittedName>
</protein>
<dbReference type="EMBL" id="JANTYZ010000008">
    <property type="protein sequence ID" value="MCS3866098.1"/>
    <property type="molecule type" value="Genomic_DNA"/>
</dbReference>
<dbReference type="Gene3D" id="3.10.450.50">
    <property type="match status" value="1"/>
</dbReference>
<organism evidence="1 2">
    <name type="scientific">Salinibacter ruber</name>
    <dbReference type="NCBI Taxonomy" id="146919"/>
    <lineage>
        <taxon>Bacteria</taxon>
        <taxon>Pseudomonadati</taxon>
        <taxon>Rhodothermota</taxon>
        <taxon>Rhodothermia</taxon>
        <taxon>Rhodothermales</taxon>
        <taxon>Salinibacteraceae</taxon>
        <taxon>Salinibacter</taxon>
    </lineage>
</organism>
<name>A0A9X2U3U9_9BACT</name>
<dbReference type="AlphaFoldDB" id="A0A9X2U3U9"/>
<evidence type="ECO:0000313" key="2">
    <source>
        <dbReference type="Proteomes" id="UP001155034"/>
    </source>
</evidence>
<dbReference type="SUPFAM" id="SSF54427">
    <property type="entry name" value="NTF2-like"/>
    <property type="match status" value="1"/>
</dbReference>
<evidence type="ECO:0000313" key="1">
    <source>
        <dbReference type="EMBL" id="MCS3866098.1"/>
    </source>
</evidence>
<proteinExistence type="predicted"/>
<dbReference type="Proteomes" id="UP001155034">
    <property type="component" value="Unassembled WGS sequence"/>
</dbReference>
<reference evidence="1" key="1">
    <citation type="submission" date="2022-08" db="EMBL/GenBank/DDBJ databases">
        <title>Genomic Encyclopedia of Type Strains, Phase V (KMG-V): Genome sequencing to study the core and pangenomes of soil and plant-associated prokaryotes.</title>
        <authorList>
            <person name="Whitman W."/>
        </authorList>
    </citation>
    <scope>NUCLEOTIDE SEQUENCE</scope>
    <source>
        <strain evidence="1">SP2016B</strain>
    </source>
</reference>
<accession>A0A9X2U3U9</accession>
<comment type="caution">
    <text evidence="1">The sequence shown here is derived from an EMBL/GenBank/DDBJ whole genome shotgun (WGS) entry which is preliminary data.</text>
</comment>
<sequence length="64" mass="7282">MEVRVDGPLASAWVPYVFYRGDERSHCGVNAVQLVRGPDGWRILQLTDTRRQACDVPPEVQKSR</sequence>
<dbReference type="InterPro" id="IPR032710">
    <property type="entry name" value="NTF2-like_dom_sf"/>
</dbReference>
<dbReference type="RefSeq" id="WP_259083894.1">
    <property type="nucleotide sequence ID" value="NZ_JANTYZ010000008.1"/>
</dbReference>